<sequence length="132" mass="14923">MSEESDTADVLVLPHLSGEEQEQVGELSSEEKIALTINDFAAVVGEFKLTPNMLKTALNHDKCILHGKELSRYQAIARSKQYQDFLVSRANERRFVLSKSELQELINRIVVSGRYTPEFMAMVNSYKTKGDV</sequence>
<dbReference type="EMBL" id="CP059265">
    <property type="protein sequence ID" value="QLQ30922.1"/>
    <property type="molecule type" value="Genomic_DNA"/>
</dbReference>
<organism evidence="1 2">
    <name type="scientific">Candidatus Thiothrix singaporensis</name>
    <dbReference type="NCBI Taxonomy" id="2799669"/>
    <lineage>
        <taxon>Bacteria</taxon>
        <taxon>Pseudomonadati</taxon>
        <taxon>Pseudomonadota</taxon>
        <taxon>Gammaproteobacteria</taxon>
        <taxon>Thiotrichales</taxon>
        <taxon>Thiotrichaceae</taxon>
        <taxon>Thiothrix</taxon>
    </lineage>
</organism>
<dbReference type="AlphaFoldDB" id="A0A7L6AP92"/>
<reference evidence="1" key="1">
    <citation type="submission" date="2020-06" db="EMBL/GenBank/DDBJ databases">
        <title>Analysis procedures for assessing recovery of high quality, complete, closed genomes from Nanopore long read metagenome sequencing.</title>
        <authorList>
            <person name="Bessarab I."/>
            <person name="Arumugam K."/>
            <person name="Haryono M."/>
            <person name="Liu X."/>
            <person name="Roy S."/>
            <person name="Zuniga-Montanez R.E."/>
            <person name="Qiu G."/>
            <person name="Drautz-Moses D.I."/>
            <person name="Law Y.Y."/>
            <person name="Wuertz S."/>
            <person name="Lauro F.M."/>
            <person name="Huson D.H."/>
            <person name="Williams R.B."/>
        </authorList>
    </citation>
    <scope>NUCLEOTIDE SEQUENCE [LARGE SCALE GENOMIC DNA]</scope>
    <source>
        <strain evidence="1">SSD2</strain>
    </source>
</reference>
<keyword evidence="2" id="KW-1185">Reference proteome</keyword>
<gene>
    <name evidence="1" type="ORF">HZT40_04105</name>
</gene>
<protein>
    <submittedName>
        <fullName evidence="1">Uncharacterized protein</fullName>
    </submittedName>
</protein>
<proteinExistence type="predicted"/>
<dbReference type="KEGG" id="this:HZT40_04105"/>
<evidence type="ECO:0000313" key="1">
    <source>
        <dbReference type="EMBL" id="QLQ30922.1"/>
    </source>
</evidence>
<evidence type="ECO:0000313" key="2">
    <source>
        <dbReference type="Proteomes" id="UP000510621"/>
    </source>
</evidence>
<accession>A0A7L6AP92</accession>
<dbReference type="Proteomes" id="UP000510621">
    <property type="component" value="Chromosome"/>
</dbReference>
<name>A0A7L6AP92_9GAMM</name>